<name>A0A420IS70_9PEZI</name>
<evidence type="ECO:0000256" key="1">
    <source>
        <dbReference type="SAM" id="MobiDB-lite"/>
    </source>
</evidence>
<dbReference type="AlphaFoldDB" id="A0A420IS70"/>
<sequence>MVYPRTSEKSRMINLSENKASQIISSSLPIALSIPSAFPNGKIAHPLFNKSLSPHSFENVKNPLSLVNYQKDSLPQFVGLSSPDTVRLESSKYIQSNSKIQKNPTLSSALSSGHSPSQISLDSGIKESKSQEYHQNKLMNFGSQFVDHISHVNDQVEKLMEVSINQKKSSSQNEHVNINGLDSLKMYTLQERGSNTAMKNISSRDKDHTLKSQLHTRKLICQNKKRSTLIPNFSLVKGRSLRGNKRSDNTSNCGNYDYSCDSKPAKKFGKDFSKGSNVYYNLRFRYTKSSTSYLKKKKRLQMKIAPISGSHEGYSTKNTSKSELLRQSDSLSSILNTSYGSIESEASGVQNQNKSHKRITPKHKSNNIHSWYHTNNCNVSRQIHHVSDPIPSTRLKYQSQIPKSRHSDGKQSHCSISYTDLLSSHCIDSQAVEKKSSSHRRAEGTSFLGKNVSLSRSLLTGNNRQIHSKQPNSFWCGRFTALHDRFHNDMLEALVIDRKTFSRFQDGTRPLESSRSTVGLNDFIKTTTGLQYLNDEETRRCEKSFIHFGALCVTDEAKKSLWNFQLAYARFHGVRQLLPSGGEMETGIPYKPL</sequence>
<keyword evidence="3" id="KW-1185">Reference proteome</keyword>
<organism evidence="2 3">
    <name type="scientific">Golovinomyces cichoracearum</name>
    <dbReference type="NCBI Taxonomy" id="62708"/>
    <lineage>
        <taxon>Eukaryota</taxon>
        <taxon>Fungi</taxon>
        <taxon>Dikarya</taxon>
        <taxon>Ascomycota</taxon>
        <taxon>Pezizomycotina</taxon>
        <taxon>Leotiomycetes</taxon>
        <taxon>Erysiphales</taxon>
        <taxon>Erysiphaceae</taxon>
        <taxon>Golovinomyces</taxon>
    </lineage>
</organism>
<feature type="region of interest" description="Disordered" evidence="1">
    <location>
        <begin position="97"/>
        <end position="131"/>
    </location>
</feature>
<reference evidence="2 3" key="1">
    <citation type="journal article" date="2018" name="BMC Genomics">
        <title>Comparative genome analyses reveal sequence features reflecting distinct modes of host-adaptation between dicot and monocot powdery mildew.</title>
        <authorList>
            <person name="Wu Y."/>
            <person name="Ma X."/>
            <person name="Pan Z."/>
            <person name="Kale S.D."/>
            <person name="Song Y."/>
            <person name="King H."/>
            <person name="Zhang Q."/>
            <person name="Presley C."/>
            <person name="Deng X."/>
            <person name="Wei C.I."/>
            <person name="Xiao S."/>
        </authorList>
    </citation>
    <scope>NUCLEOTIDE SEQUENCE [LARGE SCALE GENOMIC DNA]</scope>
    <source>
        <strain evidence="2">UMSG3</strain>
    </source>
</reference>
<protein>
    <submittedName>
        <fullName evidence="2">Uncharacterized protein</fullName>
    </submittedName>
</protein>
<comment type="caution">
    <text evidence="2">The sequence shown here is derived from an EMBL/GenBank/DDBJ whole genome shotgun (WGS) entry which is preliminary data.</text>
</comment>
<feature type="compositionally biased region" description="Polar residues" evidence="1">
    <location>
        <begin position="97"/>
        <end position="106"/>
    </location>
</feature>
<gene>
    <name evidence="2" type="ORF">GcM3_072001</name>
</gene>
<dbReference type="EMBL" id="MCBQ01007256">
    <property type="protein sequence ID" value="RKF77374.1"/>
    <property type="molecule type" value="Genomic_DNA"/>
</dbReference>
<evidence type="ECO:0000313" key="2">
    <source>
        <dbReference type="EMBL" id="RKF77374.1"/>
    </source>
</evidence>
<accession>A0A420IS70</accession>
<dbReference type="Proteomes" id="UP000283383">
    <property type="component" value="Unassembled WGS sequence"/>
</dbReference>
<evidence type="ECO:0000313" key="3">
    <source>
        <dbReference type="Proteomes" id="UP000283383"/>
    </source>
</evidence>
<proteinExistence type="predicted"/>
<feature type="compositionally biased region" description="Low complexity" evidence="1">
    <location>
        <begin position="107"/>
        <end position="117"/>
    </location>
</feature>